<dbReference type="EMBL" id="GGEC01068886">
    <property type="protein sequence ID" value="MBX49370.1"/>
    <property type="molecule type" value="Transcribed_RNA"/>
</dbReference>
<sequence length="32" mass="3788">MMPIFLFHKQKVCFNYIKLFQAFPLVNVDAAI</sequence>
<proteinExistence type="predicted"/>
<protein>
    <submittedName>
        <fullName evidence="1">Uncharacterized protein</fullName>
    </submittedName>
</protein>
<accession>A0A2P2P3S2</accession>
<name>A0A2P2P3S2_RHIMU</name>
<dbReference type="AlphaFoldDB" id="A0A2P2P3S2"/>
<organism evidence="1">
    <name type="scientific">Rhizophora mucronata</name>
    <name type="common">Asiatic mangrove</name>
    <dbReference type="NCBI Taxonomy" id="61149"/>
    <lineage>
        <taxon>Eukaryota</taxon>
        <taxon>Viridiplantae</taxon>
        <taxon>Streptophyta</taxon>
        <taxon>Embryophyta</taxon>
        <taxon>Tracheophyta</taxon>
        <taxon>Spermatophyta</taxon>
        <taxon>Magnoliopsida</taxon>
        <taxon>eudicotyledons</taxon>
        <taxon>Gunneridae</taxon>
        <taxon>Pentapetalae</taxon>
        <taxon>rosids</taxon>
        <taxon>fabids</taxon>
        <taxon>Malpighiales</taxon>
        <taxon>Rhizophoraceae</taxon>
        <taxon>Rhizophora</taxon>
    </lineage>
</organism>
<evidence type="ECO:0000313" key="1">
    <source>
        <dbReference type="EMBL" id="MBX49370.1"/>
    </source>
</evidence>
<reference evidence="1" key="1">
    <citation type="submission" date="2018-02" db="EMBL/GenBank/DDBJ databases">
        <title>Rhizophora mucronata_Transcriptome.</title>
        <authorList>
            <person name="Meera S.P."/>
            <person name="Sreeshan A."/>
            <person name="Augustine A."/>
        </authorList>
    </citation>
    <scope>NUCLEOTIDE SEQUENCE</scope>
    <source>
        <tissue evidence="1">Leaf</tissue>
    </source>
</reference>